<feature type="transmembrane region" description="Helical" evidence="6">
    <location>
        <begin position="169"/>
        <end position="186"/>
    </location>
</feature>
<dbReference type="Gene3D" id="1.20.1070.10">
    <property type="entry name" value="Rhodopsin 7-helix transmembrane proteins"/>
    <property type="match status" value="1"/>
</dbReference>
<feature type="region of interest" description="Disordered" evidence="5">
    <location>
        <begin position="202"/>
        <end position="234"/>
    </location>
</feature>
<dbReference type="EMBL" id="OB670016">
    <property type="protein sequence ID" value="CAD7234828.1"/>
    <property type="molecule type" value="Genomic_DNA"/>
</dbReference>
<protein>
    <submittedName>
        <fullName evidence="7">Uncharacterized protein</fullName>
    </submittedName>
</protein>
<dbReference type="PROSITE" id="PS50261">
    <property type="entry name" value="G_PROTEIN_RECEP_F2_4"/>
    <property type="match status" value="1"/>
</dbReference>
<dbReference type="GO" id="GO:0007166">
    <property type="term" value="P:cell surface receptor signaling pathway"/>
    <property type="evidence" value="ECO:0007669"/>
    <property type="project" value="InterPro"/>
</dbReference>
<evidence type="ECO:0000256" key="3">
    <source>
        <dbReference type="ARBA" id="ARBA00022989"/>
    </source>
</evidence>
<keyword evidence="2 6" id="KW-0812">Transmembrane</keyword>
<feature type="compositionally biased region" description="Basic and acidic residues" evidence="5">
    <location>
        <begin position="202"/>
        <end position="219"/>
    </location>
</feature>
<dbReference type="OrthoDB" id="1100386at2759"/>
<evidence type="ECO:0000256" key="2">
    <source>
        <dbReference type="ARBA" id="ARBA00022692"/>
    </source>
</evidence>
<evidence type="ECO:0000256" key="4">
    <source>
        <dbReference type="ARBA" id="ARBA00023136"/>
    </source>
</evidence>
<comment type="subcellular location">
    <subcellularLocation>
        <location evidence="1">Membrane</location>
        <topology evidence="1">Multi-pass membrane protein</topology>
    </subcellularLocation>
</comment>
<accession>A0A7R8WTI0</accession>
<feature type="transmembrane region" description="Helical" evidence="6">
    <location>
        <begin position="105"/>
        <end position="123"/>
    </location>
</feature>
<name>A0A7R8WTI0_9CRUS</name>
<dbReference type="GO" id="GO:0004930">
    <property type="term" value="F:G protein-coupled receptor activity"/>
    <property type="evidence" value="ECO:0007669"/>
    <property type="project" value="InterPro"/>
</dbReference>
<gene>
    <name evidence="7" type="ORF">CTOB1V02_LOCUS12644</name>
</gene>
<evidence type="ECO:0000256" key="6">
    <source>
        <dbReference type="SAM" id="Phobius"/>
    </source>
</evidence>
<evidence type="ECO:0000256" key="1">
    <source>
        <dbReference type="ARBA" id="ARBA00004141"/>
    </source>
</evidence>
<dbReference type="Pfam" id="PF00002">
    <property type="entry name" value="7tm_2"/>
    <property type="match status" value="1"/>
</dbReference>
<dbReference type="AlphaFoldDB" id="A0A7R8WTI0"/>
<organism evidence="7">
    <name type="scientific">Cyprideis torosa</name>
    <dbReference type="NCBI Taxonomy" id="163714"/>
    <lineage>
        <taxon>Eukaryota</taxon>
        <taxon>Metazoa</taxon>
        <taxon>Ecdysozoa</taxon>
        <taxon>Arthropoda</taxon>
        <taxon>Crustacea</taxon>
        <taxon>Oligostraca</taxon>
        <taxon>Ostracoda</taxon>
        <taxon>Podocopa</taxon>
        <taxon>Podocopida</taxon>
        <taxon>Cytherocopina</taxon>
        <taxon>Cytheroidea</taxon>
        <taxon>Cytherideidae</taxon>
        <taxon>Cyprideis</taxon>
    </lineage>
</organism>
<dbReference type="GO" id="GO:0016020">
    <property type="term" value="C:membrane"/>
    <property type="evidence" value="ECO:0007669"/>
    <property type="project" value="UniProtKB-SubCell"/>
</dbReference>
<proteinExistence type="predicted"/>
<dbReference type="InterPro" id="IPR017981">
    <property type="entry name" value="GPCR_2-like_7TM"/>
</dbReference>
<feature type="transmembrane region" description="Helical" evidence="6">
    <location>
        <begin position="27"/>
        <end position="46"/>
    </location>
</feature>
<sequence>MGVWIAIICWAAFMAVTQGVIRGRLTAYSLLAWGLPLISVGVALMVNMQKYGTDPRCMIAFDNEIKWLFFGPLLIFAAFGFLLSCIVLCNLTTTKMRNEGIIAELNPVCFGLALVGIYFGLTWSVGVPAYFVFSWTFNIPSFYPLFQVMNAYMVRQKVMNAYMVRQKVMNAYMGILILLLLGFQSPRWRGVVFRKQIEKRKLREQQQAEEKPIVEKPPEPEPEPLGRKIYNAGS</sequence>
<keyword evidence="4 6" id="KW-0472">Membrane</keyword>
<evidence type="ECO:0000313" key="7">
    <source>
        <dbReference type="EMBL" id="CAD7234828.1"/>
    </source>
</evidence>
<dbReference type="InterPro" id="IPR000832">
    <property type="entry name" value="GPCR_2_secretin-like"/>
</dbReference>
<keyword evidence="3 6" id="KW-1133">Transmembrane helix</keyword>
<feature type="transmembrane region" description="Helical" evidence="6">
    <location>
        <begin position="67"/>
        <end position="93"/>
    </location>
</feature>
<evidence type="ECO:0000256" key="5">
    <source>
        <dbReference type="SAM" id="MobiDB-lite"/>
    </source>
</evidence>
<reference evidence="7" key="1">
    <citation type="submission" date="2020-11" db="EMBL/GenBank/DDBJ databases">
        <authorList>
            <person name="Tran Van P."/>
        </authorList>
    </citation>
    <scope>NUCLEOTIDE SEQUENCE</scope>
</reference>
<feature type="transmembrane region" description="Helical" evidence="6">
    <location>
        <begin position="130"/>
        <end position="149"/>
    </location>
</feature>